<proteinExistence type="predicted"/>
<dbReference type="InterPro" id="IPR026097">
    <property type="entry name" value="S100PBP"/>
</dbReference>
<evidence type="ECO:0000313" key="4">
    <source>
        <dbReference type="EMBL" id="KAF4106104.1"/>
    </source>
</evidence>
<accession>A0A7J6CG94</accession>
<keyword evidence="3" id="KW-0539">Nucleus</keyword>
<comment type="subcellular location">
    <subcellularLocation>
        <location evidence="1">Nucleus</location>
    </subcellularLocation>
</comment>
<evidence type="ECO:0000313" key="5">
    <source>
        <dbReference type="Proteomes" id="UP000579812"/>
    </source>
</evidence>
<dbReference type="GO" id="GO:0005634">
    <property type="term" value="C:nucleus"/>
    <property type="evidence" value="ECO:0007669"/>
    <property type="project" value="UniProtKB-SubCell"/>
</dbReference>
<organism evidence="4 5">
    <name type="scientific">Onychostoma macrolepis</name>
    <dbReference type="NCBI Taxonomy" id="369639"/>
    <lineage>
        <taxon>Eukaryota</taxon>
        <taxon>Metazoa</taxon>
        <taxon>Chordata</taxon>
        <taxon>Craniata</taxon>
        <taxon>Vertebrata</taxon>
        <taxon>Euteleostomi</taxon>
        <taxon>Actinopterygii</taxon>
        <taxon>Neopterygii</taxon>
        <taxon>Teleostei</taxon>
        <taxon>Ostariophysi</taxon>
        <taxon>Cypriniformes</taxon>
        <taxon>Cyprinidae</taxon>
        <taxon>Acrossocheilinae</taxon>
        <taxon>Onychostoma</taxon>
    </lineage>
</organism>
<evidence type="ECO:0000256" key="1">
    <source>
        <dbReference type="ARBA" id="ARBA00004123"/>
    </source>
</evidence>
<dbReference type="EMBL" id="JAAMOB010000013">
    <property type="protein sequence ID" value="KAF4106104.1"/>
    <property type="molecule type" value="Genomic_DNA"/>
</dbReference>
<name>A0A7J6CG94_9TELE</name>
<evidence type="ECO:0000256" key="2">
    <source>
        <dbReference type="ARBA" id="ARBA00020595"/>
    </source>
</evidence>
<gene>
    <name evidence="4" type="ORF">G5714_013766</name>
</gene>
<dbReference type="Pfam" id="PF15427">
    <property type="entry name" value="S100PBPR"/>
    <property type="match status" value="1"/>
</dbReference>
<dbReference type="AlphaFoldDB" id="A0A7J6CG94"/>
<reference evidence="4 5" key="1">
    <citation type="submission" date="2020-04" db="EMBL/GenBank/DDBJ databases">
        <title>Chromosome-level genome assembly of a cyprinid fish Onychostoma macrolepis by integration of Nanopore Sequencing, Bionano and Hi-C technology.</title>
        <authorList>
            <person name="Wang D."/>
        </authorList>
    </citation>
    <scope>NUCLEOTIDE SEQUENCE [LARGE SCALE GENOMIC DNA]</scope>
    <source>
        <strain evidence="4">SWU-2019</strain>
        <tissue evidence="4">Muscle</tissue>
    </source>
</reference>
<sequence>MSDHSSFHLKPLSVYSHMVNSKQQYNANRAVYNIQVHISNKEARAYKRCLEDSCFDETYETPLKRQCITRTFSPDQGYFSVDSLTRVQGLTPLQPLIISRDVTPPRSKVNQPVTPVVSTPLSNCKQNRIDQDRESLPSPIPVLEWDREVPAAEISFRTSLNFDICSSVSLAGSQGPVKGEVKEVSHQFIPIHESKSHIAPPETVIPVKEEKGVSVSQQAEPEVTLGNEETTTESFESTLPLQVQVKSKVVVPDNTKSSSKPVVFCEEEWERRKKTYVESVKRHMKEKGAANGVITELHTLMNTVASHQTGRTGPHWQHPSDLTRRNYLQSHPRCQLVSLDEWQKRNHLSYRRFAKVPDIFHRNTVP</sequence>
<protein>
    <recommendedName>
        <fullName evidence="2">S100P-binding protein</fullName>
    </recommendedName>
</protein>
<keyword evidence="5" id="KW-1185">Reference proteome</keyword>
<dbReference type="Proteomes" id="UP000579812">
    <property type="component" value="Unassembled WGS sequence"/>
</dbReference>
<dbReference type="PANTHER" id="PTHR14455:SF0">
    <property type="entry name" value="S100P-BINDING PROTEIN"/>
    <property type="match status" value="1"/>
</dbReference>
<comment type="caution">
    <text evidence="4">The sequence shown here is derived from an EMBL/GenBank/DDBJ whole genome shotgun (WGS) entry which is preliminary data.</text>
</comment>
<evidence type="ECO:0000256" key="3">
    <source>
        <dbReference type="ARBA" id="ARBA00023242"/>
    </source>
</evidence>
<dbReference type="GO" id="GO:0048306">
    <property type="term" value="F:calcium-dependent protein binding"/>
    <property type="evidence" value="ECO:0007669"/>
    <property type="project" value="InterPro"/>
</dbReference>
<dbReference type="PANTHER" id="PTHR14455">
    <property type="entry name" value="ASKOPOS"/>
    <property type="match status" value="1"/>
</dbReference>